<name>A0A933MK34_UNCT6</name>
<feature type="chain" id="PRO_5037127915" description="PorT family protein" evidence="1">
    <location>
        <begin position="21"/>
        <end position="145"/>
    </location>
</feature>
<feature type="signal peptide" evidence="1">
    <location>
        <begin position="1"/>
        <end position="20"/>
    </location>
</feature>
<evidence type="ECO:0000313" key="3">
    <source>
        <dbReference type="Proteomes" id="UP000736328"/>
    </source>
</evidence>
<reference evidence="2" key="1">
    <citation type="submission" date="2020-07" db="EMBL/GenBank/DDBJ databases">
        <title>Huge and variable diversity of episymbiotic CPR bacteria and DPANN archaea in groundwater ecosystems.</title>
        <authorList>
            <person name="He C.Y."/>
            <person name="Keren R."/>
            <person name="Whittaker M."/>
            <person name="Farag I.F."/>
            <person name="Doudna J."/>
            <person name="Cate J.H.D."/>
            <person name="Banfield J.F."/>
        </authorList>
    </citation>
    <scope>NUCLEOTIDE SEQUENCE</scope>
    <source>
        <strain evidence="2">NC_groundwater_1520_Pr4_B-0.1um_53_5</strain>
    </source>
</reference>
<comment type="caution">
    <text evidence="2">The sequence shown here is derived from an EMBL/GenBank/DDBJ whole genome shotgun (WGS) entry which is preliminary data.</text>
</comment>
<keyword evidence="1" id="KW-0732">Signal</keyword>
<evidence type="ECO:0000313" key="2">
    <source>
        <dbReference type="EMBL" id="MBI4726320.1"/>
    </source>
</evidence>
<accession>A0A933MK34</accession>
<dbReference type="EMBL" id="JACQXR010000043">
    <property type="protein sequence ID" value="MBI4726320.1"/>
    <property type="molecule type" value="Genomic_DNA"/>
</dbReference>
<proteinExistence type="predicted"/>
<dbReference type="Proteomes" id="UP000736328">
    <property type="component" value="Unassembled WGS sequence"/>
</dbReference>
<evidence type="ECO:0008006" key="4">
    <source>
        <dbReference type="Google" id="ProtNLM"/>
    </source>
</evidence>
<protein>
    <recommendedName>
        <fullName evidence="4">PorT family protein</fullName>
    </recommendedName>
</protein>
<sequence length="145" mass="16149">MKQANLFLLASLALASLAAAQPGPLDFSGANNLNNGRGKLFDPSRFTMQQSFSIGYAAWGKSSLLSNAYRNTMNYRLSQKLEIKLDLAYSYLPAAFNKSAYRLDSRSQGLFLPSFGLKYQPFQNMIIQFEYNSPGSYGSNYLLGR</sequence>
<evidence type="ECO:0000256" key="1">
    <source>
        <dbReference type="SAM" id="SignalP"/>
    </source>
</evidence>
<organism evidence="2 3">
    <name type="scientific">candidate division TA06 bacterium</name>
    <dbReference type="NCBI Taxonomy" id="2250710"/>
    <lineage>
        <taxon>Bacteria</taxon>
        <taxon>Bacteria division TA06</taxon>
    </lineage>
</organism>
<dbReference type="AlphaFoldDB" id="A0A933MK34"/>
<gene>
    <name evidence="2" type="ORF">HY768_03690</name>
</gene>